<dbReference type="AlphaFoldDB" id="A0A512B9S6"/>
<proteinExistence type="predicted"/>
<dbReference type="Proteomes" id="UP000321513">
    <property type="component" value="Unassembled WGS sequence"/>
</dbReference>
<sequence>MDDNFNGGTRGNPKIEMTEEIRNYIIDNNATMTMAQIGRQFDVSHSKVQSWFKELGLRKIPVSQTQSPKDYSNSEGFFIWDKNCVTI</sequence>
<protein>
    <submittedName>
        <fullName evidence="1">Uncharacterized protein</fullName>
    </submittedName>
</protein>
<dbReference type="EMBL" id="BJYT01000004">
    <property type="protein sequence ID" value="GEO08726.1"/>
    <property type="molecule type" value="Genomic_DNA"/>
</dbReference>
<accession>A0A512B9S6</accession>
<gene>
    <name evidence="1" type="ORF">SAE01_12220</name>
</gene>
<organism evidence="1 2">
    <name type="scientific">Segetibacter aerophilus</name>
    <dbReference type="NCBI Taxonomy" id="670293"/>
    <lineage>
        <taxon>Bacteria</taxon>
        <taxon>Pseudomonadati</taxon>
        <taxon>Bacteroidota</taxon>
        <taxon>Chitinophagia</taxon>
        <taxon>Chitinophagales</taxon>
        <taxon>Chitinophagaceae</taxon>
        <taxon>Segetibacter</taxon>
    </lineage>
</organism>
<evidence type="ECO:0000313" key="2">
    <source>
        <dbReference type="Proteomes" id="UP000321513"/>
    </source>
</evidence>
<name>A0A512B9S6_9BACT</name>
<dbReference type="RefSeq" id="WP_147202794.1">
    <property type="nucleotide sequence ID" value="NZ_BJYT01000004.1"/>
</dbReference>
<evidence type="ECO:0000313" key="1">
    <source>
        <dbReference type="EMBL" id="GEO08726.1"/>
    </source>
</evidence>
<comment type="caution">
    <text evidence="1">The sequence shown here is derived from an EMBL/GenBank/DDBJ whole genome shotgun (WGS) entry which is preliminary data.</text>
</comment>
<keyword evidence="2" id="KW-1185">Reference proteome</keyword>
<reference evidence="1 2" key="1">
    <citation type="submission" date="2019-07" db="EMBL/GenBank/DDBJ databases">
        <title>Whole genome shotgun sequence of Segetibacter aerophilus NBRC 106135.</title>
        <authorList>
            <person name="Hosoyama A."/>
            <person name="Uohara A."/>
            <person name="Ohji S."/>
            <person name="Ichikawa N."/>
        </authorList>
    </citation>
    <scope>NUCLEOTIDE SEQUENCE [LARGE SCALE GENOMIC DNA]</scope>
    <source>
        <strain evidence="1 2">NBRC 106135</strain>
    </source>
</reference>